<feature type="domain" description="C2H2-type" evidence="3">
    <location>
        <begin position="301"/>
        <end position="330"/>
    </location>
</feature>
<feature type="compositionally biased region" description="Acidic residues" evidence="2">
    <location>
        <begin position="426"/>
        <end position="441"/>
    </location>
</feature>
<dbReference type="Gene3D" id="3.30.160.60">
    <property type="entry name" value="Classic Zinc Finger"/>
    <property type="match status" value="5"/>
</dbReference>
<dbReference type="Pfam" id="PF00096">
    <property type="entry name" value="zf-C2H2"/>
    <property type="match status" value="1"/>
</dbReference>
<sequence length="441" mass="49419">MTTKAESLGQDPKGDTKICKVCKIPFSDIYTYAEHLESKQHMKGVMKKKYGEKYLAAKAKLDEKDLEEDAKSPVNILNVSKEISKPVKKATNVVEKPVKSPISSSTKDSSGSDEDSDDDDDEVYTCEVCKKVCTGLLTYQLHLQGKKHLKNVRKVTLLKEMKEQKMIPEVSDEPKEDTLFDRLFPQSRHNSPNLECKVCKKKCLGPEAFKQHCKSESHKKKVATEELLKGMETEGLSPAKDQNDDDDSVFAHCDLCSKGFSGPLPYMQHMKSTAHLKQERHMQALGKIKNLIISKEEDSKFKCKECGKMFSGPVPFNAHLKSSAHGKMKKKSELMDSLEKKHPELIKTPAPENSDESDEDDSVLLGCKVCHMVFSGPEAANDHFTSSKHKKAVKKKAMFKKLKQQQKAGKLLASSNGAKEAKSDSDDSSEFEEEFDIIQEP</sequence>
<dbReference type="InterPro" id="IPR003604">
    <property type="entry name" value="Matrin/U1-like-C_Znf_C2H2"/>
</dbReference>
<dbReference type="EMBL" id="CAXIEN010000015">
    <property type="protein sequence ID" value="CAL1265029.1"/>
    <property type="molecule type" value="Genomic_DNA"/>
</dbReference>
<keyword evidence="1" id="KW-0863">Zinc-finger</keyword>
<proteinExistence type="predicted"/>
<feature type="region of interest" description="Disordered" evidence="2">
    <location>
        <begin position="88"/>
        <end position="120"/>
    </location>
</feature>
<evidence type="ECO:0000256" key="2">
    <source>
        <dbReference type="SAM" id="MobiDB-lite"/>
    </source>
</evidence>
<dbReference type="Pfam" id="PF12874">
    <property type="entry name" value="zf-met"/>
    <property type="match status" value="3"/>
</dbReference>
<keyword evidence="1" id="KW-0479">Metal-binding</keyword>
<feature type="compositionally biased region" description="Low complexity" evidence="2">
    <location>
        <begin position="100"/>
        <end position="109"/>
    </location>
</feature>
<dbReference type="GO" id="GO:0003676">
    <property type="term" value="F:nucleic acid binding"/>
    <property type="evidence" value="ECO:0007669"/>
    <property type="project" value="InterPro"/>
</dbReference>
<reference evidence="4 5" key="1">
    <citation type="submission" date="2024-04" db="EMBL/GenBank/DDBJ databases">
        <authorList>
            <person name="Rising A."/>
            <person name="Reimegard J."/>
            <person name="Sonavane S."/>
            <person name="Akerstrom W."/>
            <person name="Nylinder S."/>
            <person name="Hedman E."/>
            <person name="Kallberg Y."/>
        </authorList>
    </citation>
    <scope>NUCLEOTIDE SEQUENCE [LARGE SCALE GENOMIC DNA]</scope>
</reference>
<dbReference type="GO" id="GO:0008270">
    <property type="term" value="F:zinc ion binding"/>
    <property type="evidence" value="ECO:0007669"/>
    <property type="project" value="UniProtKB-KW"/>
</dbReference>
<protein>
    <recommendedName>
        <fullName evidence="3">C2H2-type domain-containing protein</fullName>
    </recommendedName>
</protein>
<dbReference type="SUPFAM" id="SSF57667">
    <property type="entry name" value="beta-beta-alpha zinc fingers"/>
    <property type="match status" value="6"/>
</dbReference>
<feature type="compositionally biased region" description="Acidic residues" evidence="2">
    <location>
        <begin position="111"/>
        <end position="120"/>
    </location>
</feature>
<keyword evidence="5" id="KW-1185">Reference proteome</keyword>
<dbReference type="PANTHER" id="PTHR45762:SF3">
    <property type="entry name" value="ZINC-FINGER PROTEIN AT 72D, ISOFORM B"/>
    <property type="match status" value="1"/>
</dbReference>
<feature type="region of interest" description="Disordered" evidence="2">
    <location>
        <begin position="403"/>
        <end position="441"/>
    </location>
</feature>
<accession>A0AAV1Z3R6</accession>
<dbReference type="AlphaFoldDB" id="A0AAV1Z3R6"/>
<evidence type="ECO:0000256" key="1">
    <source>
        <dbReference type="PROSITE-ProRule" id="PRU00042"/>
    </source>
</evidence>
<keyword evidence="1" id="KW-0862">Zinc</keyword>
<dbReference type="Proteomes" id="UP001497382">
    <property type="component" value="Unassembled WGS sequence"/>
</dbReference>
<gene>
    <name evidence="4" type="ORF">LARSCL_LOCUS2294</name>
</gene>
<comment type="caution">
    <text evidence="4">The sequence shown here is derived from an EMBL/GenBank/DDBJ whole genome shotgun (WGS) entry which is preliminary data.</text>
</comment>
<dbReference type="SMART" id="SM00451">
    <property type="entry name" value="ZnF_U1"/>
    <property type="match status" value="6"/>
</dbReference>
<dbReference type="InterPro" id="IPR036236">
    <property type="entry name" value="Znf_C2H2_sf"/>
</dbReference>
<dbReference type="PANTHER" id="PTHR45762">
    <property type="entry name" value="ZINC FINGER RNA-BINDING PROTEIN"/>
    <property type="match status" value="1"/>
</dbReference>
<dbReference type="PROSITE" id="PS50157">
    <property type="entry name" value="ZINC_FINGER_C2H2_2"/>
    <property type="match status" value="1"/>
</dbReference>
<evidence type="ECO:0000313" key="4">
    <source>
        <dbReference type="EMBL" id="CAL1265029.1"/>
    </source>
</evidence>
<organism evidence="4 5">
    <name type="scientific">Larinioides sclopetarius</name>
    <dbReference type="NCBI Taxonomy" id="280406"/>
    <lineage>
        <taxon>Eukaryota</taxon>
        <taxon>Metazoa</taxon>
        <taxon>Ecdysozoa</taxon>
        <taxon>Arthropoda</taxon>
        <taxon>Chelicerata</taxon>
        <taxon>Arachnida</taxon>
        <taxon>Araneae</taxon>
        <taxon>Araneomorphae</taxon>
        <taxon>Entelegynae</taxon>
        <taxon>Araneoidea</taxon>
        <taxon>Araneidae</taxon>
        <taxon>Larinioides</taxon>
    </lineage>
</organism>
<dbReference type="PROSITE" id="PS00028">
    <property type="entry name" value="ZINC_FINGER_C2H2_1"/>
    <property type="match status" value="2"/>
</dbReference>
<dbReference type="InterPro" id="IPR013087">
    <property type="entry name" value="Znf_C2H2_type"/>
</dbReference>
<name>A0AAV1Z3R6_9ARAC</name>
<evidence type="ECO:0000313" key="5">
    <source>
        <dbReference type="Proteomes" id="UP001497382"/>
    </source>
</evidence>
<evidence type="ECO:0000259" key="3">
    <source>
        <dbReference type="PROSITE" id="PS50157"/>
    </source>
</evidence>
<dbReference type="SMART" id="SM00355">
    <property type="entry name" value="ZnF_C2H2"/>
    <property type="match status" value="6"/>
</dbReference>